<dbReference type="KEGG" id="scy:SCATT_41380"/>
<keyword evidence="3" id="KW-1185">Reference proteome</keyword>
<feature type="domain" description="DUF397" evidence="1">
    <location>
        <begin position="4"/>
        <end position="57"/>
    </location>
</feature>
<dbReference type="HOGENOM" id="CLU_131550_1_2_11"/>
<dbReference type="PATRIC" id="fig|1003195.11.peg.5592"/>
<name>F8JPF2_STREN</name>
<evidence type="ECO:0000313" key="2">
    <source>
        <dbReference type="EMBL" id="AEW96509.1"/>
    </source>
</evidence>
<dbReference type="AlphaFoldDB" id="F8JPF2"/>
<dbReference type="RefSeq" id="WP_014144862.1">
    <property type="nucleotide sequence ID" value="NC_016111.1"/>
</dbReference>
<dbReference type="Proteomes" id="UP000007842">
    <property type="component" value="Chromosome"/>
</dbReference>
<dbReference type="STRING" id="1003195.SCATT_41380"/>
<protein>
    <recommendedName>
        <fullName evidence="1">DUF397 domain-containing protein</fullName>
    </recommendedName>
</protein>
<proteinExistence type="predicted"/>
<accession>F8JPF2</accession>
<accession>G8X0B5</accession>
<dbReference type="KEGG" id="sct:SCAT_4149"/>
<evidence type="ECO:0000259" key="1">
    <source>
        <dbReference type="Pfam" id="PF04149"/>
    </source>
</evidence>
<gene>
    <name evidence="2" type="ordered locus">SCATT_41380</name>
</gene>
<sequence>MDQLAWRKSSYSGGGNGNCVEMASGDGPLVHLRESDDPGTVLTAAAGAWAAFLDAVRGGTYDDGGRG</sequence>
<dbReference type="InterPro" id="IPR007278">
    <property type="entry name" value="DUF397"/>
</dbReference>
<reference evidence="3" key="1">
    <citation type="submission" date="2011-12" db="EMBL/GenBank/DDBJ databases">
        <title>Complete genome sequence of Streptomyces cattleya strain DSM 46488.</title>
        <authorList>
            <person name="Ou H.-Y."/>
            <person name="Li P."/>
            <person name="Zhao C."/>
            <person name="O'Hagan D."/>
            <person name="Deng Z."/>
        </authorList>
    </citation>
    <scope>NUCLEOTIDE SEQUENCE [LARGE SCALE GENOMIC DNA]</scope>
    <source>
        <strain evidence="3">ATCC 35852 / DSM 46488 / JCM 4925 / NBRC 14057 / NRRL 8057</strain>
    </source>
</reference>
<evidence type="ECO:0000313" key="3">
    <source>
        <dbReference type="Proteomes" id="UP000007842"/>
    </source>
</evidence>
<dbReference type="Pfam" id="PF04149">
    <property type="entry name" value="DUF397"/>
    <property type="match status" value="1"/>
</dbReference>
<dbReference type="OrthoDB" id="4288416at2"/>
<organism evidence="2 3">
    <name type="scientific">Streptantibioticus cattleyicolor (strain ATCC 35852 / DSM 46488 / JCM 4925 / NBRC 14057 / NRRL 8057)</name>
    <name type="common">Streptomyces cattleya</name>
    <dbReference type="NCBI Taxonomy" id="1003195"/>
    <lineage>
        <taxon>Bacteria</taxon>
        <taxon>Bacillati</taxon>
        <taxon>Actinomycetota</taxon>
        <taxon>Actinomycetes</taxon>
        <taxon>Kitasatosporales</taxon>
        <taxon>Streptomycetaceae</taxon>
        <taxon>Streptantibioticus</taxon>
    </lineage>
</organism>
<dbReference type="EMBL" id="CP003219">
    <property type="protein sequence ID" value="AEW96509.1"/>
    <property type="molecule type" value="Genomic_DNA"/>
</dbReference>